<dbReference type="AlphaFoldDB" id="A0A495MIN3"/>
<dbReference type="EMBL" id="RBLC01000001">
    <property type="protein sequence ID" value="RKS25288.1"/>
    <property type="molecule type" value="Genomic_DNA"/>
</dbReference>
<protein>
    <submittedName>
        <fullName evidence="3">Copper chaperone CopZ</fullName>
    </submittedName>
</protein>
<name>A0A495MIN3_9FLAO</name>
<sequence length="121" mass="13641">MKSNFLKKSFVAFFMLFAIATSFGQENKKNQKAVIKTSISCDHCKECETCGANFQSNMLKIKGVRMYELDEKEMTITVYYNATKTDLQTIKTAISKLGYDADDVKADVAAYDKLDNCCKKA</sequence>
<evidence type="ECO:0000256" key="1">
    <source>
        <dbReference type="SAM" id="SignalP"/>
    </source>
</evidence>
<accession>A0A495MIN3</accession>
<evidence type="ECO:0000313" key="4">
    <source>
        <dbReference type="Proteomes" id="UP000277579"/>
    </source>
</evidence>
<dbReference type="InterPro" id="IPR006121">
    <property type="entry name" value="HMA_dom"/>
</dbReference>
<keyword evidence="1" id="KW-0732">Signal</keyword>
<evidence type="ECO:0000313" key="3">
    <source>
        <dbReference type="EMBL" id="RKS25288.1"/>
    </source>
</evidence>
<gene>
    <name evidence="3" type="ORF">CLV94_0318</name>
</gene>
<reference evidence="3 4" key="1">
    <citation type="submission" date="2018-10" db="EMBL/GenBank/DDBJ databases">
        <title>Genomic Encyclopedia of Archaeal and Bacterial Type Strains, Phase II (KMG-II): from individual species to whole genera.</title>
        <authorList>
            <person name="Goeker M."/>
        </authorList>
    </citation>
    <scope>NUCLEOTIDE SEQUENCE [LARGE SCALE GENOMIC DNA]</scope>
    <source>
        <strain evidence="3 4">DSM 29537</strain>
    </source>
</reference>
<dbReference type="Gene3D" id="3.30.70.100">
    <property type="match status" value="1"/>
</dbReference>
<dbReference type="SUPFAM" id="SSF55008">
    <property type="entry name" value="HMA, heavy metal-associated domain"/>
    <property type="match status" value="1"/>
</dbReference>
<evidence type="ECO:0000259" key="2">
    <source>
        <dbReference type="PROSITE" id="PS50846"/>
    </source>
</evidence>
<comment type="caution">
    <text evidence="3">The sequence shown here is derived from an EMBL/GenBank/DDBJ whole genome shotgun (WGS) entry which is preliminary data.</text>
</comment>
<organism evidence="3 4">
    <name type="scientific">Flavobacterium endophyticum</name>
    <dbReference type="NCBI Taxonomy" id="1540163"/>
    <lineage>
        <taxon>Bacteria</taxon>
        <taxon>Pseudomonadati</taxon>
        <taxon>Bacteroidota</taxon>
        <taxon>Flavobacteriia</taxon>
        <taxon>Flavobacteriales</taxon>
        <taxon>Flavobacteriaceae</taxon>
        <taxon>Flavobacterium</taxon>
    </lineage>
</organism>
<dbReference type="InterPro" id="IPR036163">
    <property type="entry name" value="HMA_dom_sf"/>
</dbReference>
<dbReference type="GO" id="GO:0046872">
    <property type="term" value="F:metal ion binding"/>
    <property type="evidence" value="ECO:0007669"/>
    <property type="project" value="InterPro"/>
</dbReference>
<dbReference type="Pfam" id="PF00403">
    <property type="entry name" value="HMA"/>
    <property type="match status" value="1"/>
</dbReference>
<keyword evidence="4" id="KW-1185">Reference proteome</keyword>
<feature type="signal peptide" evidence="1">
    <location>
        <begin position="1"/>
        <end position="24"/>
    </location>
</feature>
<dbReference type="Proteomes" id="UP000277579">
    <property type="component" value="Unassembled WGS sequence"/>
</dbReference>
<feature type="chain" id="PRO_5019755699" evidence="1">
    <location>
        <begin position="25"/>
        <end position="121"/>
    </location>
</feature>
<feature type="domain" description="HMA" evidence="2">
    <location>
        <begin position="30"/>
        <end position="102"/>
    </location>
</feature>
<dbReference type="RefSeq" id="WP_182492333.1">
    <property type="nucleotide sequence ID" value="NZ_RBLC01000001.1"/>
</dbReference>
<proteinExistence type="predicted"/>
<dbReference type="PROSITE" id="PS50846">
    <property type="entry name" value="HMA_2"/>
    <property type="match status" value="1"/>
</dbReference>